<evidence type="ECO:0008006" key="4">
    <source>
        <dbReference type="Google" id="ProtNLM"/>
    </source>
</evidence>
<protein>
    <recommendedName>
        <fullName evidence="4">DUF4382 domain-containing protein</fullName>
    </recommendedName>
</protein>
<proteinExistence type="predicted"/>
<dbReference type="EMBL" id="CP019352">
    <property type="protein sequence ID" value="APY00137.1"/>
    <property type="molecule type" value="Genomic_DNA"/>
</dbReference>
<gene>
    <name evidence="2" type="ORF">BWR22_07370</name>
</gene>
<dbReference type="KEGG" id="lvn:BWR22_07370"/>
<feature type="chain" id="PRO_5041932462" description="DUF4382 domain-containing protein" evidence="1">
    <location>
        <begin position="23"/>
        <end position="185"/>
    </location>
</feature>
<keyword evidence="1" id="KW-0732">Signal</keyword>
<feature type="signal peptide" evidence="1">
    <location>
        <begin position="1"/>
        <end position="22"/>
    </location>
</feature>
<evidence type="ECO:0000256" key="1">
    <source>
        <dbReference type="SAM" id="SignalP"/>
    </source>
</evidence>
<reference evidence="2 3" key="1">
    <citation type="submission" date="2017-01" db="EMBL/GenBank/DDBJ databases">
        <title>Complete genome of Lacinutrix venerupis DOK2-8 isolated from seawater in Dokdo.</title>
        <authorList>
            <person name="Chi W.-J."/>
            <person name="Kim J.H."/>
        </authorList>
    </citation>
    <scope>NUCLEOTIDE SEQUENCE [LARGE SCALE GENOMIC DNA]</scope>
    <source>
        <strain evidence="2 3">DOK2-8</strain>
    </source>
</reference>
<keyword evidence="3" id="KW-1185">Reference proteome</keyword>
<dbReference type="AlphaFoldDB" id="A0AAC9LNW5"/>
<evidence type="ECO:0000313" key="3">
    <source>
        <dbReference type="Proteomes" id="UP000187506"/>
    </source>
</evidence>
<name>A0AAC9LNW5_9FLAO</name>
<organism evidence="2 3">
    <name type="scientific">Lacinutrix venerupis</name>
    <dbReference type="NCBI Taxonomy" id="1486034"/>
    <lineage>
        <taxon>Bacteria</taxon>
        <taxon>Pseudomonadati</taxon>
        <taxon>Bacteroidota</taxon>
        <taxon>Flavobacteriia</taxon>
        <taxon>Flavobacteriales</taxon>
        <taxon>Flavobacteriaceae</taxon>
        <taxon>Lacinutrix</taxon>
    </lineage>
</organism>
<dbReference type="Proteomes" id="UP000187506">
    <property type="component" value="Chromosome"/>
</dbReference>
<dbReference type="RefSeq" id="WP_076733044.1">
    <property type="nucleotide sequence ID" value="NZ_CP019352.1"/>
</dbReference>
<sequence>MKKLNKLVILFCLALAVLNCSSDDDNNSIVDNAVTNKITVGDSDFEMNTAIVEPTLNNSVFLSLTNKTQAQIEASYNGTTLNNVDYFTARIGHSDLTSNVTYDLSEISSLEFIVNGDVINSEYENGFSQFYNSGSNSDLEVMSGSITVTNYSVDNLTLTFNFVRNDGTEISGNYNGAFMSLDDEE</sequence>
<evidence type="ECO:0000313" key="2">
    <source>
        <dbReference type="EMBL" id="APY00137.1"/>
    </source>
</evidence>
<accession>A0AAC9LNW5</accession>